<dbReference type="AlphaFoldDB" id="X1EA82"/>
<reference evidence="1" key="1">
    <citation type="journal article" date="2014" name="Front. Microbiol.">
        <title>High frequency of phylogenetically diverse reductive dehalogenase-homologous genes in deep subseafloor sedimentary metagenomes.</title>
        <authorList>
            <person name="Kawai M."/>
            <person name="Futagami T."/>
            <person name="Toyoda A."/>
            <person name="Takaki Y."/>
            <person name="Nishi S."/>
            <person name="Hori S."/>
            <person name="Arai W."/>
            <person name="Tsubouchi T."/>
            <person name="Morono Y."/>
            <person name="Uchiyama I."/>
            <person name="Ito T."/>
            <person name="Fujiyama A."/>
            <person name="Inagaki F."/>
            <person name="Takami H."/>
        </authorList>
    </citation>
    <scope>NUCLEOTIDE SEQUENCE</scope>
    <source>
        <strain evidence="1">Expedition CK06-06</strain>
    </source>
</reference>
<gene>
    <name evidence="1" type="ORF">S01H4_58851</name>
</gene>
<name>X1EA82_9ZZZZ</name>
<proteinExistence type="predicted"/>
<organism evidence="1">
    <name type="scientific">marine sediment metagenome</name>
    <dbReference type="NCBI Taxonomy" id="412755"/>
    <lineage>
        <taxon>unclassified sequences</taxon>
        <taxon>metagenomes</taxon>
        <taxon>ecological metagenomes</taxon>
    </lineage>
</organism>
<protein>
    <recommendedName>
        <fullName evidence="2">AMP-dependent ligase C-terminal domain-containing protein</fullName>
    </recommendedName>
</protein>
<sequence length="92" mass="10391">MPNGRRIPATVPIEVLRYVPGLRQFQVIQEDYDRIVVQIIPGRGMAPTALDAIREQLTPILGDVTIEVREVNFIPRQKSGKLRQFISHVSAT</sequence>
<accession>X1EA82</accession>
<comment type="caution">
    <text evidence="1">The sequence shown here is derived from an EMBL/GenBank/DDBJ whole genome shotgun (WGS) entry which is preliminary data.</text>
</comment>
<dbReference type="EMBL" id="BART01034435">
    <property type="protein sequence ID" value="GAH17290.1"/>
    <property type="molecule type" value="Genomic_DNA"/>
</dbReference>
<dbReference type="PANTHER" id="PTHR36932">
    <property type="entry name" value="CAPSULAR POLYSACCHARIDE BIOSYNTHESIS PROTEIN"/>
    <property type="match status" value="1"/>
</dbReference>
<dbReference type="PANTHER" id="PTHR36932:SF1">
    <property type="entry name" value="CAPSULAR POLYSACCHARIDE BIOSYNTHESIS PROTEIN"/>
    <property type="match status" value="1"/>
</dbReference>
<evidence type="ECO:0000313" key="1">
    <source>
        <dbReference type="EMBL" id="GAH17290.1"/>
    </source>
</evidence>
<dbReference type="InterPro" id="IPR053158">
    <property type="entry name" value="CapK_Type1_Caps_Biosynth"/>
</dbReference>
<evidence type="ECO:0008006" key="2">
    <source>
        <dbReference type="Google" id="ProtNLM"/>
    </source>
</evidence>